<proteinExistence type="predicted"/>
<sequence length="180" mass="19254">MVRPADTVYVVVRAARGLIVGARLAEDSDDAPWALPAGPVGEAGPRASAAAWCVDAFGLDVSVGHLLAVRFVASGASVFVFDGTLREAAVAESPRHGVVVRSFRPEELSARLPEFERGALTAALQGAELGRVVEWSAGGEVAFQEERSWRRMMPALPAPFGPLIPRDMSRAARYKTSRTR</sequence>
<dbReference type="AlphaFoldDB" id="A0AAE3YIW0"/>
<evidence type="ECO:0000313" key="1">
    <source>
        <dbReference type="EMBL" id="MDR6892856.1"/>
    </source>
</evidence>
<comment type="caution">
    <text evidence="1">The sequence shown here is derived from an EMBL/GenBank/DDBJ whole genome shotgun (WGS) entry which is preliminary data.</text>
</comment>
<keyword evidence="2" id="KW-1185">Reference proteome</keyword>
<accession>A0AAE3YIW0</accession>
<evidence type="ECO:0000313" key="2">
    <source>
        <dbReference type="Proteomes" id="UP001247307"/>
    </source>
</evidence>
<gene>
    <name evidence="1" type="ORF">J2S35_001796</name>
</gene>
<reference evidence="1" key="1">
    <citation type="submission" date="2023-07" db="EMBL/GenBank/DDBJ databases">
        <title>Sequencing the genomes of 1000 actinobacteria strains.</title>
        <authorList>
            <person name="Klenk H.-P."/>
        </authorList>
    </citation>
    <scope>NUCLEOTIDE SEQUENCE</scope>
    <source>
        <strain evidence="1">DSM 13988</strain>
    </source>
</reference>
<dbReference type="RefSeq" id="WP_309852530.1">
    <property type="nucleotide sequence ID" value="NZ_BAAAIU010000004.1"/>
</dbReference>
<name>A0AAE3YIW0_9MICC</name>
<dbReference type="Proteomes" id="UP001247307">
    <property type="component" value="Unassembled WGS sequence"/>
</dbReference>
<dbReference type="EMBL" id="JAVDUI010000001">
    <property type="protein sequence ID" value="MDR6892856.1"/>
    <property type="molecule type" value="Genomic_DNA"/>
</dbReference>
<organism evidence="1 2">
    <name type="scientific">Falsarthrobacter nasiphocae</name>
    <dbReference type="NCBI Taxonomy" id="189863"/>
    <lineage>
        <taxon>Bacteria</taxon>
        <taxon>Bacillati</taxon>
        <taxon>Actinomycetota</taxon>
        <taxon>Actinomycetes</taxon>
        <taxon>Micrococcales</taxon>
        <taxon>Micrococcaceae</taxon>
        <taxon>Falsarthrobacter</taxon>
    </lineage>
</organism>
<protein>
    <submittedName>
        <fullName evidence="1">Uncharacterized protein</fullName>
    </submittedName>
</protein>